<feature type="transmembrane region" description="Helical" evidence="1">
    <location>
        <begin position="330"/>
        <end position="349"/>
    </location>
</feature>
<dbReference type="Proteomes" id="UP000886865">
    <property type="component" value="Unassembled WGS sequence"/>
</dbReference>
<gene>
    <name evidence="2" type="ORF">IAA86_06655</name>
</gene>
<accession>A0A9D1FJ56</accession>
<organism evidence="2 3">
    <name type="scientific">Candidatus Galligastranaerophilus intestinavium</name>
    <dbReference type="NCBI Taxonomy" id="2840836"/>
    <lineage>
        <taxon>Bacteria</taxon>
        <taxon>Candidatus Galligastranaerophilus</taxon>
    </lineage>
</organism>
<feature type="transmembrane region" description="Helical" evidence="1">
    <location>
        <begin position="306"/>
        <end position="324"/>
    </location>
</feature>
<dbReference type="InterPro" id="IPR029044">
    <property type="entry name" value="Nucleotide-diphossugar_trans"/>
</dbReference>
<dbReference type="SUPFAM" id="SSF53448">
    <property type="entry name" value="Nucleotide-diphospho-sugar transferases"/>
    <property type="match status" value="1"/>
</dbReference>
<dbReference type="EMBL" id="DVJQ01000056">
    <property type="protein sequence ID" value="HIS74683.1"/>
    <property type="molecule type" value="Genomic_DNA"/>
</dbReference>
<protein>
    <submittedName>
        <fullName evidence="2">Uncharacterized protein</fullName>
    </submittedName>
</protein>
<name>A0A9D1FJ56_9BACT</name>
<comment type="caution">
    <text evidence="2">The sequence shown here is derived from an EMBL/GenBank/DDBJ whole genome shotgun (WGS) entry which is preliminary data.</text>
</comment>
<keyword evidence="1" id="KW-0812">Transmembrane</keyword>
<reference evidence="2" key="1">
    <citation type="submission" date="2020-10" db="EMBL/GenBank/DDBJ databases">
        <authorList>
            <person name="Gilroy R."/>
        </authorList>
    </citation>
    <scope>NUCLEOTIDE SEQUENCE</scope>
    <source>
        <strain evidence="2">CHK152-2871</strain>
    </source>
</reference>
<evidence type="ECO:0000256" key="1">
    <source>
        <dbReference type="SAM" id="Phobius"/>
    </source>
</evidence>
<sequence length="521" mass="60235">MLLINLVLFSLFIYISIYSIYTLTLNIKAFGAKEYVSDTKMLLQSSSALNTLCVIIWADSTNKRLYDLLKVLDNQTYSRQNYEVHVVFKRDRENVSVPEFAYGAQIHIIENPEYFSKDKSLSLIVQKLVAENRFSAFVFLGADRMVDENYLSYINKVIYPSCVLSGSLSVNCHQDEFLSQIKCQVFRSYLKYQNKVQNIVRTMFEMPIVLDGQNCVISADVLEKTGRVCFETKNNELKFSLFLASNGIRPTFSPFLNTWVEVDNYNASCASFMQKLAMFKYYFPRMFVKPWNFKEFVFFMLKPDTLGVMVSYIVLLLCILRYFTPLELKFAFHLGLLLVFNFIIGAFAARLNLKELFYITLYPACIFWQRAKIFMKKISLIWIENKNHEDENVNSAAINSVVFDGKKDELCRLLLVSEDGMRKVVFEHNKRHITSDSFIRMYDAMNDMVNKLKAKGLTLKVCQTCGNFCSVPDGTVDVLKGECRALSPDDTIQQTLIWNSCPNYLNCEIKGIIDNMTHRGE</sequence>
<dbReference type="AlphaFoldDB" id="A0A9D1FJ56"/>
<evidence type="ECO:0000313" key="2">
    <source>
        <dbReference type="EMBL" id="HIS74683.1"/>
    </source>
</evidence>
<proteinExistence type="predicted"/>
<keyword evidence="1" id="KW-0472">Membrane</keyword>
<evidence type="ECO:0000313" key="3">
    <source>
        <dbReference type="Proteomes" id="UP000886865"/>
    </source>
</evidence>
<feature type="transmembrane region" description="Helical" evidence="1">
    <location>
        <begin position="6"/>
        <end position="27"/>
    </location>
</feature>
<keyword evidence="1" id="KW-1133">Transmembrane helix</keyword>
<reference evidence="2" key="2">
    <citation type="journal article" date="2021" name="PeerJ">
        <title>Extensive microbial diversity within the chicken gut microbiome revealed by metagenomics and culture.</title>
        <authorList>
            <person name="Gilroy R."/>
            <person name="Ravi A."/>
            <person name="Getino M."/>
            <person name="Pursley I."/>
            <person name="Horton D.L."/>
            <person name="Alikhan N.F."/>
            <person name="Baker D."/>
            <person name="Gharbi K."/>
            <person name="Hall N."/>
            <person name="Watson M."/>
            <person name="Adriaenssens E.M."/>
            <person name="Foster-Nyarko E."/>
            <person name="Jarju S."/>
            <person name="Secka A."/>
            <person name="Antonio M."/>
            <person name="Oren A."/>
            <person name="Chaudhuri R.R."/>
            <person name="La Ragione R."/>
            <person name="Hildebrand F."/>
            <person name="Pallen M.J."/>
        </authorList>
    </citation>
    <scope>NUCLEOTIDE SEQUENCE</scope>
    <source>
        <strain evidence="2">CHK152-2871</strain>
    </source>
</reference>